<reference evidence="2" key="2">
    <citation type="submission" date="2020-02" db="EMBL/GenBank/DDBJ databases">
        <authorList>
            <person name="Gilchrist C.L.M."/>
            <person name="Chooi Y.-H."/>
        </authorList>
    </citation>
    <scope>NUCLEOTIDE SEQUENCE</scope>
    <source>
        <strain evidence="2">MST-FP2251</strain>
    </source>
</reference>
<name>A0AAD4CBE8_ASPNN</name>
<dbReference type="EMBL" id="VCAU01000169">
    <property type="protein sequence ID" value="KAF9883351.1"/>
    <property type="molecule type" value="Genomic_DNA"/>
</dbReference>
<evidence type="ECO:0000313" key="3">
    <source>
        <dbReference type="Proteomes" id="UP001194746"/>
    </source>
</evidence>
<proteinExistence type="inferred from homology"/>
<accession>A0AAD4CBE8</accession>
<reference evidence="2" key="1">
    <citation type="journal article" date="2019" name="Beilstein J. Org. Chem.">
        <title>Nanangenines: drimane sesquiterpenoids as the dominant metabolite cohort of a novel Australian fungus, Aspergillus nanangensis.</title>
        <authorList>
            <person name="Lacey H.J."/>
            <person name="Gilchrist C.L.M."/>
            <person name="Crombie A."/>
            <person name="Kalaitzis J.A."/>
            <person name="Vuong D."/>
            <person name="Rutledge P.J."/>
            <person name="Turner P."/>
            <person name="Pitt J.I."/>
            <person name="Lacey E."/>
            <person name="Chooi Y.H."/>
            <person name="Piggott A.M."/>
        </authorList>
    </citation>
    <scope>NUCLEOTIDE SEQUENCE</scope>
    <source>
        <strain evidence="2">MST-FP2251</strain>
    </source>
</reference>
<dbReference type="InterPro" id="IPR007612">
    <property type="entry name" value="LOR"/>
</dbReference>
<comment type="caution">
    <text evidence="2">The sequence shown here is derived from an EMBL/GenBank/DDBJ whole genome shotgun (WGS) entry which is preliminary data.</text>
</comment>
<protein>
    <submittedName>
        <fullName evidence="2">Uncharacterized protein</fullName>
    </submittedName>
</protein>
<keyword evidence="3" id="KW-1185">Reference proteome</keyword>
<dbReference type="AlphaFoldDB" id="A0AAD4CBE8"/>
<sequence>MSWYRNLYPPKVPLALRPEHITEFQVALELKPHDDPRAARKSPRDYVVRDADGITQFTASGWSFNGMECREIRDSSGLPLFELHHKARAFKHSWDVTLPGARDKPLISAHVKTGLNKFEFPVTVENAVVGGGCKKVTLQVHPVGPADIKFFVTVDNRKIMAFLRDVFKPGNLTTKPYPDVRSGWEAVIAPDVDLSLATIVLIMISDWIRGGM</sequence>
<evidence type="ECO:0000313" key="2">
    <source>
        <dbReference type="EMBL" id="KAF9883351.1"/>
    </source>
</evidence>
<dbReference type="InterPro" id="IPR025659">
    <property type="entry name" value="Tubby-like_C"/>
</dbReference>
<evidence type="ECO:0000256" key="1">
    <source>
        <dbReference type="ARBA" id="ARBA00005437"/>
    </source>
</evidence>
<organism evidence="2 3">
    <name type="scientific">Aspergillus nanangensis</name>
    <dbReference type="NCBI Taxonomy" id="2582783"/>
    <lineage>
        <taxon>Eukaryota</taxon>
        <taxon>Fungi</taxon>
        <taxon>Dikarya</taxon>
        <taxon>Ascomycota</taxon>
        <taxon>Pezizomycotina</taxon>
        <taxon>Eurotiomycetes</taxon>
        <taxon>Eurotiomycetidae</taxon>
        <taxon>Eurotiales</taxon>
        <taxon>Aspergillaceae</taxon>
        <taxon>Aspergillus</taxon>
        <taxon>Aspergillus subgen. Circumdati</taxon>
    </lineage>
</organism>
<dbReference type="SUPFAM" id="SSF54518">
    <property type="entry name" value="Tubby C-terminal domain-like"/>
    <property type="match status" value="1"/>
</dbReference>
<comment type="similarity">
    <text evidence="1">Belongs to the LOR family.</text>
</comment>
<gene>
    <name evidence="2" type="ORF">FE257_003567</name>
</gene>
<dbReference type="Proteomes" id="UP001194746">
    <property type="component" value="Unassembled WGS sequence"/>
</dbReference>
<dbReference type="InterPro" id="IPR038595">
    <property type="entry name" value="LOR_sf"/>
</dbReference>
<dbReference type="Gene3D" id="2.40.160.200">
    <property type="entry name" value="LURP1-related"/>
    <property type="match status" value="1"/>
</dbReference>
<dbReference type="Pfam" id="PF04525">
    <property type="entry name" value="LOR"/>
    <property type="match status" value="1"/>
</dbReference>